<comment type="caution">
    <text evidence="2">The sequence shown here is derived from an EMBL/GenBank/DDBJ whole genome shotgun (WGS) entry which is preliminary data.</text>
</comment>
<evidence type="ECO:0000256" key="1">
    <source>
        <dbReference type="SAM" id="MobiDB-lite"/>
    </source>
</evidence>
<reference evidence="3" key="1">
    <citation type="journal article" date="2019" name="Int. J. Syst. Evol. Microbiol.">
        <title>The Global Catalogue of Microorganisms (GCM) 10K type strain sequencing project: providing services to taxonomists for standard genome sequencing and annotation.</title>
        <authorList>
            <consortium name="The Broad Institute Genomics Platform"/>
            <consortium name="The Broad Institute Genome Sequencing Center for Infectious Disease"/>
            <person name="Wu L."/>
            <person name="Ma J."/>
        </authorList>
    </citation>
    <scope>NUCLEOTIDE SEQUENCE [LARGE SCALE GENOMIC DNA]</scope>
    <source>
        <strain evidence="3">JCM 4957</strain>
    </source>
</reference>
<organism evidence="2 3">
    <name type="scientific">Streptomyces djakartensis</name>
    <dbReference type="NCBI Taxonomy" id="68193"/>
    <lineage>
        <taxon>Bacteria</taxon>
        <taxon>Bacillati</taxon>
        <taxon>Actinomycetota</taxon>
        <taxon>Actinomycetes</taxon>
        <taxon>Kitasatosporales</taxon>
        <taxon>Streptomycetaceae</taxon>
        <taxon>Streptomyces</taxon>
    </lineage>
</organism>
<accession>A0ABQ2ZBJ1</accession>
<feature type="compositionally biased region" description="Polar residues" evidence="1">
    <location>
        <begin position="125"/>
        <end position="134"/>
    </location>
</feature>
<sequence length="145" mass="15518">MRARDAHTLPDRYGLTGPEARDPRRLLEELLHHVWHGLRPGQHKAILAGEGGDPDIEALMSTSLWQYAGTRPNPASGSTKRRISQARAPQGPGCPGRSRGQSWAAVVSRRPEGTARGAALPLPTAATNCSSSPVPRSLPPQGIVR</sequence>
<keyword evidence="3" id="KW-1185">Reference proteome</keyword>
<dbReference type="Proteomes" id="UP000653308">
    <property type="component" value="Unassembled WGS sequence"/>
</dbReference>
<name>A0ABQ2ZBJ1_9ACTN</name>
<feature type="compositionally biased region" description="Basic and acidic residues" evidence="1">
    <location>
        <begin position="1"/>
        <end position="10"/>
    </location>
</feature>
<evidence type="ECO:0000313" key="3">
    <source>
        <dbReference type="Proteomes" id="UP000653308"/>
    </source>
</evidence>
<feature type="region of interest" description="Disordered" evidence="1">
    <location>
        <begin position="1"/>
        <end position="22"/>
    </location>
</feature>
<evidence type="ECO:0000313" key="2">
    <source>
        <dbReference type="EMBL" id="GGY08488.1"/>
    </source>
</evidence>
<proteinExistence type="predicted"/>
<feature type="region of interest" description="Disordered" evidence="1">
    <location>
        <begin position="69"/>
        <end position="145"/>
    </location>
</feature>
<protein>
    <submittedName>
        <fullName evidence="2">Uncharacterized protein</fullName>
    </submittedName>
</protein>
<gene>
    <name evidence="2" type="ORF">GCM10010384_11560</name>
</gene>
<dbReference type="EMBL" id="BMWE01000002">
    <property type="protein sequence ID" value="GGY08488.1"/>
    <property type="molecule type" value="Genomic_DNA"/>
</dbReference>